<comment type="caution">
    <text evidence="3">The sequence shown here is derived from an EMBL/GenBank/DDBJ whole genome shotgun (WGS) entry which is preliminary data.</text>
</comment>
<dbReference type="PANTHER" id="PTHR10277:SF74">
    <property type="entry name" value="2-ISOPROPYLMALATE SYNTHASE-RELATED"/>
    <property type="match status" value="1"/>
</dbReference>
<dbReference type="AlphaFoldDB" id="A0A6A4NIY9"/>
<dbReference type="Gene3D" id="3.30.160.270">
    <property type="match status" value="1"/>
</dbReference>
<dbReference type="SUPFAM" id="SSF110921">
    <property type="entry name" value="2-isopropylmalate synthase LeuA, allosteric (dimerisation) domain"/>
    <property type="match status" value="1"/>
</dbReference>
<dbReference type="InterPro" id="IPR036230">
    <property type="entry name" value="LeuA_allosteric_dom_sf"/>
</dbReference>
<sequence>MIKHKGTYQIISPEDIGLEKSNGVGIVLGKLSGRQALRKRLEELGFELKDDEVESVFWHFKEVAEKKKRVTDEDLRDLVSRDVYKVEPIWKLGDFQVTCGNVGISRTTMKLVYVDGTTHVASSVGNGPVDSAFNAVNLIVKEDLKLLEYSIIVDTKGLDLIATTHIVISNKENNPTCNSTCNGKIVLPTFSGSGARVNVVLSSIEAYIAALNKMLAFKSSFI</sequence>
<dbReference type="PANTHER" id="PTHR10277">
    <property type="entry name" value="HOMOCITRATE SYNTHASE-RELATED"/>
    <property type="match status" value="1"/>
</dbReference>
<protein>
    <submittedName>
        <fullName evidence="3">Putative homocitrate synthase</fullName>
    </submittedName>
</protein>
<organism evidence="3 4">
    <name type="scientific">Lupinus albus</name>
    <name type="common">White lupine</name>
    <name type="synonym">Lupinus termis</name>
    <dbReference type="NCBI Taxonomy" id="3870"/>
    <lineage>
        <taxon>Eukaryota</taxon>
        <taxon>Viridiplantae</taxon>
        <taxon>Streptophyta</taxon>
        <taxon>Embryophyta</taxon>
        <taxon>Tracheophyta</taxon>
        <taxon>Spermatophyta</taxon>
        <taxon>Magnoliopsida</taxon>
        <taxon>eudicotyledons</taxon>
        <taxon>Gunneridae</taxon>
        <taxon>Pentapetalae</taxon>
        <taxon>rosids</taxon>
        <taxon>fabids</taxon>
        <taxon>Fabales</taxon>
        <taxon>Fabaceae</taxon>
        <taxon>Papilionoideae</taxon>
        <taxon>50 kb inversion clade</taxon>
        <taxon>genistoids sensu lato</taxon>
        <taxon>core genistoids</taxon>
        <taxon>Genisteae</taxon>
        <taxon>Lupinus</taxon>
    </lineage>
</organism>
<dbReference type="InterPro" id="IPR054691">
    <property type="entry name" value="LeuA/HCS_post-cat"/>
</dbReference>
<dbReference type="Pfam" id="PF22617">
    <property type="entry name" value="HCS_D2"/>
    <property type="match status" value="1"/>
</dbReference>
<keyword evidence="4" id="KW-1185">Reference proteome</keyword>
<dbReference type="GO" id="GO:0009098">
    <property type="term" value="P:L-leucine biosynthetic process"/>
    <property type="evidence" value="ECO:0007669"/>
    <property type="project" value="InterPro"/>
</dbReference>
<gene>
    <name evidence="3" type="ORF">Lalb_Chr24g0403551</name>
</gene>
<dbReference type="GO" id="GO:0003852">
    <property type="term" value="F:2-isopropylmalate synthase activity"/>
    <property type="evidence" value="ECO:0007669"/>
    <property type="project" value="InterPro"/>
</dbReference>
<dbReference type="OrthoDB" id="2015253at2759"/>
<dbReference type="Proteomes" id="UP000447434">
    <property type="component" value="Chromosome 24"/>
</dbReference>
<dbReference type="Pfam" id="PF08502">
    <property type="entry name" value="LeuA_dimer"/>
    <property type="match status" value="1"/>
</dbReference>
<proteinExistence type="predicted"/>
<evidence type="ECO:0000313" key="3">
    <source>
        <dbReference type="EMBL" id="KAE9586587.1"/>
    </source>
</evidence>
<dbReference type="GO" id="GO:0009507">
    <property type="term" value="C:chloroplast"/>
    <property type="evidence" value="ECO:0007669"/>
    <property type="project" value="TreeGrafter"/>
</dbReference>
<dbReference type="Gene3D" id="1.10.238.260">
    <property type="match status" value="1"/>
</dbReference>
<feature type="domain" description="2-isopropylmalate synthase LeuA allosteric (dimerisation)" evidence="2">
    <location>
        <begin position="69"/>
        <end position="215"/>
    </location>
</feature>
<dbReference type="EMBL" id="WOCE01000024">
    <property type="protein sequence ID" value="KAE9586587.1"/>
    <property type="molecule type" value="Genomic_DNA"/>
</dbReference>
<name>A0A6A4NIY9_LUPAL</name>
<dbReference type="SMART" id="SM00917">
    <property type="entry name" value="LeuA_dimer"/>
    <property type="match status" value="1"/>
</dbReference>
<evidence type="ECO:0000259" key="2">
    <source>
        <dbReference type="SMART" id="SM00917"/>
    </source>
</evidence>
<evidence type="ECO:0000256" key="1">
    <source>
        <dbReference type="ARBA" id="ARBA00022679"/>
    </source>
</evidence>
<keyword evidence="1" id="KW-0808">Transferase</keyword>
<accession>A0A6A4NIY9</accession>
<dbReference type="InterPro" id="IPR050073">
    <property type="entry name" value="2-IPM_HCS-like"/>
</dbReference>
<evidence type="ECO:0000313" key="4">
    <source>
        <dbReference type="Proteomes" id="UP000447434"/>
    </source>
</evidence>
<reference evidence="4" key="1">
    <citation type="journal article" date="2020" name="Nat. Commun.">
        <title>Genome sequence of the cluster root forming white lupin.</title>
        <authorList>
            <person name="Hufnagel B."/>
            <person name="Marques A."/>
            <person name="Soriano A."/>
            <person name="Marques L."/>
            <person name="Divol F."/>
            <person name="Doumas P."/>
            <person name="Sallet E."/>
            <person name="Mancinotti D."/>
            <person name="Carrere S."/>
            <person name="Marande W."/>
            <person name="Arribat S."/>
            <person name="Keller J."/>
            <person name="Huneau C."/>
            <person name="Blein T."/>
            <person name="Aime D."/>
            <person name="Laguerre M."/>
            <person name="Taylor J."/>
            <person name="Schubert V."/>
            <person name="Nelson M."/>
            <person name="Geu-Flores F."/>
            <person name="Crespi M."/>
            <person name="Gallardo-Guerrero K."/>
            <person name="Delaux P.-M."/>
            <person name="Salse J."/>
            <person name="Berges H."/>
            <person name="Guyot R."/>
            <person name="Gouzy J."/>
            <person name="Peret B."/>
        </authorList>
    </citation>
    <scope>NUCLEOTIDE SEQUENCE [LARGE SCALE GENOMIC DNA]</scope>
    <source>
        <strain evidence="4">cv. Amiga</strain>
    </source>
</reference>
<dbReference type="InterPro" id="IPR013709">
    <property type="entry name" value="2-isopropylmalate_synth_dimer"/>
</dbReference>